<accession>A0A507DIY4</accession>
<evidence type="ECO:0000313" key="2">
    <source>
        <dbReference type="EMBL" id="TPX50830.1"/>
    </source>
</evidence>
<feature type="region of interest" description="Disordered" evidence="1">
    <location>
        <begin position="165"/>
        <end position="187"/>
    </location>
</feature>
<feature type="compositionally biased region" description="Low complexity" evidence="1">
    <location>
        <begin position="165"/>
        <end position="179"/>
    </location>
</feature>
<reference evidence="4 5" key="1">
    <citation type="journal article" date="2019" name="Sci. Rep.">
        <title>Comparative genomics of chytrid fungi reveal insights into the obligate biotrophic and pathogenic lifestyle of Synchytrium endobioticum.</title>
        <authorList>
            <person name="van de Vossenberg B.T.L.H."/>
            <person name="Warris S."/>
            <person name="Nguyen H.D.T."/>
            <person name="van Gent-Pelzer M.P.E."/>
            <person name="Joly D.L."/>
            <person name="van de Geest H.C."/>
            <person name="Bonants P.J.M."/>
            <person name="Smith D.S."/>
            <person name="Levesque C.A."/>
            <person name="van der Lee T.A.J."/>
        </authorList>
    </citation>
    <scope>NUCLEOTIDE SEQUENCE [LARGE SCALE GENOMIC DNA]</scope>
    <source>
        <strain evidence="2 5">LEV6574</strain>
        <strain evidence="3 4">MB42</strain>
    </source>
</reference>
<dbReference type="EMBL" id="QEAM01000012">
    <property type="protein sequence ID" value="TPX50830.1"/>
    <property type="molecule type" value="Genomic_DNA"/>
</dbReference>
<evidence type="ECO:0000313" key="3">
    <source>
        <dbReference type="EMBL" id="TPX54347.1"/>
    </source>
</evidence>
<name>A0A507DIY4_9FUNG</name>
<evidence type="ECO:0000313" key="5">
    <source>
        <dbReference type="Proteomes" id="UP000320475"/>
    </source>
</evidence>
<feature type="region of interest" description="Disordered" evidence="1">
    <location>
        <begin position="226"/>
        <end position="292"/>
    </location>
</feature>
<feature type="compositionally biased region" description="Low complexity" evidence="1">
    <location>
        <begin position="279"/>
        <end position="289"/>
    </location>
</feature>
<dbReference type="Proteomes" id="UP000317494">
    <property type="component" value="Unassembled WGS sequence"/>
</dbReference>
<keyword evidence="4" id="KW-1185">Reference proteome</keyword>
<dbReference type="EMBL" id="QEAN01000006">
    <property type="protein sequence ID" value="TPX54347.1"/>
    <property type="molecule type" value="Genomic_DNA"/>
</dbReference>
<dbReference type="AlphaFoldDB" id="A0A507DIY4"/>
<comment type="caution">
    <text evidence="2">The sequence shown here is derived from an EMBL/GenBank/DDBJ whole genome shotgun (WGS) entry which is preliminary data.</text>
</comment>
<dbReference type="Proteomes" id="UP000320475">
    <property type="component" value="Unassembled WGS sequence"/>
</dbReference>
<evidence type="ECO:0000313" key="4">
    <source>
        <dbReference type="Proteomes" id="UP000317494"/>
    </source>
</evidence>
<evidence type="ECO:0000256" key="1">
    <source>
        <dbReference type="SAM" id="MobiDB-lite"/>
    </source>
</evidence>
<protein>
    <submittedName>
        <fullName evidence="2">Uncharacterized protein</fullName>
    </submittedName>
</protein>
<proteinExistence type="predicted"/>
<organism evidence="2 5">
    <name type="scientific">Synchytrium endobioticum</name>
    <dbReference type="NCBI Taxonomy" id="286115"/>
    <lineage>
        <taxon>Eukaryota</taxon>
        <taxon>Fungi</taxon>
        <taxon>Fungi incertae sedis</taxon>
        <taxon>Chytridiomycota</taxon>
        <taxon>Chytridiomycota incertae sedis</taxon>
        <taxon>Chytridiomycetes</taxon>
        <taxon>Synchytriales</taxon>
        <taxon>Synchytriaceae</taxon>
        <taxon>Synchytrium</taxon>
    </lineage>
</organism>
<feature type="compositionally biased region" description="Pro residues" evidence="1">
    <location>
        <begin position="266"/>
        <end position="278"/>
    </location>
</feature>
<sequence>MKDASGELYNQKMKHLICSLFVLVAIYTNFGDAVDVDVKTRFGSCSPQGTGLQGDFHLTFLTDKHQPMEETGLPTSVICGFSNSKPVNLKCGSSWNMDVTTVKVGTADCLSITLQDDKPDVGCLLQGVSFADGSALAKEDCATMTFQGSSTMNGTAAALTINGQPGTLQLGGPPGATGANNQPAATGANTAATLPQATMPAAASLLPAPPPPAATDANQKLGGDSILRGLYQSPDPLNNGNKLAQPTQVSSPPAPQTMAPAQVTTVPPPVSAPPPAPTNAPADPKTKPTNTGPMLVALATSTAFEDGQKCNGGDVSSMKVNFKSIKTNGGNPTEETGLPVISLSFSVPAVKLESGTLQGNITTDGKFIFPLMDDNTHGSFFISFKTACAGNKAADMVSITSAQCTLEGRTCEVAAS</sequence>
<feature type="compositionally biased region" description="Polar residues" evidence="1">
    <location>
        <begin position="235"/>
        <end position="251"/>
    </location>
</feature>
<gene>
    <name evidence="2" type="ORF">SeLEV6574_g00665</name>
    <name evidence="3" type="ORF">SeMB42_g00305</name>
</gene>
<dbReference type="VEuPathDB" id="FungiDB:SeMB42_g00305"/>